<protein>
    <submittedName>
        <fullName evidence="3">Secreted protein</fullName>
    </submittedName>
</protein>
<dbReference type="HOGENOM" id="CLU_073655_0_0_1"/>
<feature type="chain" id="PRO_5003317802" evidence="2">
    <location>
        <begin position="27"/>
        <end position="259"/>
    </location>
</feature>
<reference evidence="4" key="1">
    <citation type="journal article" date="2011" name="Proc. Natl. Acad. Sci. U.S.A.">
        <title>Obligate biotrophy features unraveled by the genomic analysis of rust fungi.</title>
        <authorList>
            <person name="Duplessis S."/>
            <person name="Cuomo C.A."/>
            <person name="Lin Y.-C."/>
            <person name="Aerts A."/>
            <person name="Tisserant E."/>
            <person name="Veneault-Fourrey C."/>
            <person name="Joly D.L."/>
            <person name="Hacquard S."/>
            <person name="Amselem J."/>
            <person name="Cantarel B.L."/>
            <person name="Chiu R."/>
            <person name="Coutinho P.M."/>
            <person name="Feau N."/>
            <person name="Field M."/>
            <person name="Frey P."/>
            <person name="Gelhaye E."/>
            <person name="Goldberg J."/>
            <person name="Grabherr M.G."/>
            <person name="Kodira C.D."/>
            <person name="Kohler A."/>
            <person name="Kuees U."/>
            <person name="Lindquist E.A."/>
            <person name="Lucas S.M."/>
            <person name="Mago R."/>
            <person name="Mauceli E."/>
            <person name="Morin E."/>
            <person name="Murat C."/>
            <person name="Pangilinan J.L."/>
            <person name="Park R."/>
            <person name="Pearson M."/>
            <person name="Quesneville H."/>
            <person name="Rouhier N."/>
            <person name="Sakthikumar S."/>
            <person name="Salamov A.A."/>
            <person name="Schmutz J."/>
            <person name="Selles B."/>
            <person name="Shapiro H."/>
            <person name="Tanguay P."/>
            <person name="Tuskan G.A."/>
            <person name="Henrissat B."/>
            <person name="Van de Peer Y."/>
            <person name="Rouze P."/>
            <person name="Ellis J.G."/>
            <person name="Dodds P.N."/>
            <person name="Schein J.E."/>
            <person name="Zhong S."/>
            <person name="Hamelin R.C."/>
            <person name="Grigoriev I.V."/>
            <person name="Szabo L.J."/>
            <person name="Martin F."/>
        </authorList>
    </citation>
    <scope>NUCLEOTIDE SEQUENCE [LARGE SCALE GENOMIC DNA]</scope>
    <source>
        <strain evidence="4">98AG31 / pathotype 3-4-7</strain>
    </source>
</reference>
<dbReference type="InParanoid" id="F4RNU9"/>
<dbReference type="STRING" id="747676.F4RNU9"/>
<proteinExistence type="predicted"/>
<dbReference type="AlphaFoldDB" id="F4RNU9"/>
<evidence type="ECO:0000256" key="1">
    <source>
        <dbReference type="SAM" id="MobiDB-lite"/>
    </source>
</evidence>
<dbReference type="RefSeq" id="XP_007410904.1">
    <property type="nucleotide sequence ID" value="XM_007410842.1"/>
</dbReference>
<gene>
    <name evidence="3" type="ORF">MELLADRAFT_123445</name>
</gene>
<dbReference type="PANTHER" id="PTHR35396">
    <property type="entry name" value="SMALL SECRETED PROTEIN"/>
    <property type="match status" value="1"/>
</dbReference>
<dbReference type="Proteomes" id="UP000001072">
    <property type="component" value="Unassembled WGS sequence"/>
</dbReference>
<evidence type="ECO:0000313" key="3">
    <source>
        <dbReference type="EMBL" id="EGG05848.1"/>
    </source>
</evidence>
<feature type="region of interest" description="Disordered" evidence="1">
    <location>
        <begin position="154"/>
        <end position="259"/>
    </location>
</feature>
<keyword evidence="4" id="KW-1185">Reference proteome</keyword>
<sequence length="259" mass="28706">MSIKSYASTPCITLAIWCLFFTVVRANWDEATGFVHDHKVSPGWMARNPPKSCSRNIQLAECSHNTRNAFPNVQFMAVFTVDHSKDTYHGCSYGSCCYFSEFPPVTELVSDPTNSHIFVWHNLGGFKGLGTNPIANPQTGTFGWEEGKTGKYIDGTPNRDTYQPAHDKNYPGFKLPTPWPANMPMPPQRNAQPSCGRPGEPNKDPNPTGAPGGGHAVKFNQAESKNSKSESHASTPTRNQNQKRPTFSFDSFFHPNFGF</sequence>
<feature type="compositionally biased region" description="Pro residues" evidence="1">
    <location>
        <begin position="177"/>
        <end position="187"/>
    </location>
</feature>
<name>F4RNU9_MELLP</name>
<evidence type="ECO:0000256" key="2">
    <source>
        <dbReference type="SAM" id="SignalP"/>
    </source>
</evidence>
<dbReference type="GeneID" id="18926361"/>
<dbReference type="VEuPathDB" id="FungiDB:MELLADRAFT_123445"/>
<accession>F4RNU9</accession>
<feature type="signal peptide" evidence="2">
    <location>
        <begin position="1"/>
        <end position="26"/>
    </location>
</feature>
<dbReference type="OrthoDB" id="160054at2759"/>
<keyword evidence="2" id="KW-0732">Signal</keyword>
<feature type="compositionally biased region" description="Polar residues" evidence="1">
    <location>
        <begin position="232"/>
        <end position="249"/>
    </location>
</feature>
<organism evidence="4">
    <name type="scientific">Melampsora larici-populina (strain 98AG31 / pathotype 3-4-7)</name>
    <name type="common">Poplar leaf rust fungus</name>
    <dbReference type="NCBI Taxonomy" id="747676"/>
    <lineage>
        <taxon>Eukaryota</taxon>
        <taxon>Fungi</taxon>
        <taxon>Dikarya</taxon>
        <taxon>Basidiomycota</taxon>
        <taxon>Pucciniomycotina</taxon>
        <taxon>Pucciniomycetes</taxon>
        <taxon>Pucciniales</taxon>
        <taxon>Melampsoraceae</taxon>
        <taxon>Melampsora</taxon>
    </lineage>
</organism>
<dbReference type="PANTHER" id="PTHR35396:SF1">
    <property type="entry name" value="SMALL SECRETED PROTEIN"/>
    <property type="match status" value="1"/>
</dbReference>
<dbReference type="KEGG" id="mlr:MELLADRAFT_123445"/>
<evidence type="ECO:0000313" key="4">
    <source>
        <dbReference type="Proteomes" id="UP000001072"/>
    </source>
</evidence>
<dbReference type="EMBL" id="GL883111">
    <property type="protein sequence ID" value="EGG05848.1"/>
    <property type="molecule type" value="Genomic_DNA"/>
</dbReference>